<organism evidence="3 4">
    <name type="scientific">Erysiphe pulchra</name>
    <dbReference type="NCBI Taxonomy" id="225359"/>
    <lineage>
        <taxon>Eukaryota</taxon>
        <taxon>Fungi</taxon>
        <taxon>Dikarya</taxon>
        <taxon>Ascomycota</taxon>
        <taxon>Pezizomycotina</taxon>
        <taxon>Leotiomycetes</taxon>
        <taxon>Erysiphales</taxon>
        <taxon>Erysiphaceae</taxon>
        <taxon>Erysiphe</taxon>
    </lineage>
</organism>
<feature type="compositionally biased region" description="Basic and acidic residues" evidence="1">
    <location>
        <begin position="61"/>
        <end position="72"/>
    </location>
</feature>
<dbReference type="Pfam" id="PF13358">
    <property type="entry name" value="DDE_3"/>
    <property type="match status" value="1"/>
</dbReference>
<dbReference type="AlphaFoldDB" id="A0A2S4PQE8"/>
<feature type="non-terminal residue" evidence="3">
    <location>
        <position position="72"/>
    </location>
</feature>
<name>A0A2S4PQE8_9PEZI</name>
<feature type="region of interest" description="Disordered" evidence="1">
    <location>
        <begin position="52"/>
        <end position="72"/>
    </location>
</feature>
<dbReference type="InterPro" id="IPR038717">
    <property type="entry name" value="Tc1-like_DDE_dom"/>
</dbReference>
<protein>
    <recommendedName>
        <fullName evidence="2">Tc1-like transposase DDE domain-containing protein</fullName>
    </recommendedName>
</protein>
<gene>
    <name evidence="3" type="ORF">EPUL_006486</name>
</gene>
<evidence type="ECO:0000256" key="1">
    <source>
        <dbReference type="SAM" id="MobiDB-lite"/>
    </source>
</evidence>
<keyword evidence="4" id="KW-1185">Reference proteome</keyword>
<evidence type="ECO:0000313" key="4">
    <source>
        <dbReference type="Proteomes" id="UP000237438"/>
    </source>
</evidence>
<dbReference type="Proteomes" id="UP000237438">
    <property type="component" value="Unassembled WGS sequence"/>
</dbReference>
<evidence type="ECO:0000259" key="2">
    <source>
        <dbReference type="Pfam" id="PF13358"/>
    </source>
</evidence>
<accession>A0A2S4PQE8</accession>
<dbReference type="OrthoDB" id="3599154at2759"/>
<dbReference type="EMBL" id="PEDP01001097">
    <property type="protein sequence ID" value="POS84267.1"/>
    <property type="molecule type" value="Genomic_DNA"/>
</dbReference>
<dbReference type="Gene3D" id="3.30.420.10">
    <property type="entry name" value="Ribonuclease H-like superfamily/Ribonuclease H"/>
    <property type="match status" value="1"/>
</dbReference>
<comment type="caution">
    <text evidence="3">The sequence shown here is derived from an EMBL/GenBank/DDBJ whole genome shotgun (WGS) entry which is preliminary data.</text>
</comment>
<dbReference type="GO" id="GO:0003676">
    <property type="term" value="F:nucleic acid binding"/>
    <property type="evidence" value="ECO:0007669"/>
    <property type="project" value="InterPro"/>
</dbReference>
<sequence length="72" mass="8510">MQDHAPTHAAASTMEEISQRFNQPIFWPPIPPNLNPIEAFWNRMKSHIRRHYPKLGNGRQRTQDSFRSIVKE</sequence>
<dbReference type="InterPro" id="IPR036397">
    <property type="entry name" value="RNaseH_sf"/>
</dbReference>
<feature type="domain" description="Tc1-like transposase DDE" evidence="2">
    <location>
        <begin position="3"/>
        <end position="51"/>
    </location>
</feature>
<proteinExistence type="predicted"/>
<reference evidence="3 4" key="1">
    <citation type="submission" date="2017-10" db="EMBL/GenBank/DDBJ databases">
        <title>Development of genomic resources for the powdery mildew, Erysiphe pulchra.</title>
        <authorList>
            <person name="Wadl P.A."/>
            <person name="Mack B.M."/>
            <person name="Moore G."/>
            <person name="Beltz S.B."/>
        </authorList>
    </citation>
    <scope>NUCLEOTIDE SEQUENCE [LARGE SCALE GENOMIC DNA]</scope>
    <source>
        <strain evidence="3">Cflorida</strain>
    </source>
</reference>
<evidence type="ECO:0000313" key="3">
    <source>
        <dbReference type="EMBL" id="POS84267.1"/>
    </source>
</evidence>